<evidence type="ECO:0000256" key="2">
    <source>
        <dbReference type="ARBA" id="ARBA00016956"/>
    </source>
</evidence>
<comment type="similarity">
    <text evidence="1 6">Belongs to the EF-Ts family.</text>
</comment>
<dbReference type="PANTHER" id="PTHR11741">
    <property type="entry name" value="ELONGATION FACTOR TS"/>
    <property type="match status" value="1"/>
</dbReference>
<sequence length="150" mass="16926">MQNLELIKKIREQTGLSVYEIKNAIEEAKGDKVKALALLKERQDDIVKVKSEKKMGAGLVDAYVHSGRVGVLVEVSCQSDFVAKNDLFRQFVHDIALQVASMAPKDVEELQKQPFIKDESMTVGELIKKHIATIGENIAIKRFIRYEQGR</sequence>
<comment type="subcellular location">
    <subcellularLocation>
        <location evidence="6">Cytoplasm</location>
    </subcellularLocation>
</comment>
<dbReference type="HAMAP" id="MF_00050">
    <property type="entry name" value="EF_Ts"/>
    <property type="match status" value="1"/>
</dbReference>
<proteinExistence type="inferred from homology"/>
<name>A0A2G9YQR9_9BACT</name>
<gene>
    <name evidence="6" type="primary">tsf</name>
    <name evidence="8" type="ORF">COX39_02720</name>
</gene>
<dbReference type="SUPFAM" id="SSF46934">
    <property type="entry name" value="UBA-like"/>
    <property type="match status" value="1"/>
</dbReference>
<evidence type="ECO:0000256" key="3">
    <source>
        <dbReference type="ARBA" id="ARBA00022768"/>
    </source>
</evidence>
<dbReference type="GO" id="GO:0003746">
    <property type="term" value="F:translation elongation factor activity"/>
    <property type="evidence" value="ECO:0007669"/>
    <property type="project" value="UniProtKB-UniRule"/>
</dbReference>
<organism evidence="8 9">
    <name type="scientific">Candidatus Nealsonbacteria bacterium CG23_combo_of_CG06-09_8_20_14_all_40_13</name>
    <dbReference type="NCBI Taxonomy" id="1974724"/>
    <lineage>
        <taxon>Bacteria</taxon>
        <taxon>Candidatus Nealsoniibacteriota</taxon>
    </lineage>
</organism>
<evidence type="ECO:0000256" key="5">
    <source>
        <dbReference type="ARBA" id="ARBA00025453"/>
    </source>
</evidence>
<keyword evidence="4 6" id="KW-0648">Protein biosynthesis</keyword>
<dbReference type="InterPro" id="IPR009060">
    <property type="entry name" value="UBA-like_sf"/>
</dbReference>
<evidence type="ECO:0000313" key="9">
    <source>
        <dbReference type="Proteomes" id="UP000231567"/>
    </source>
</evidence>
<evidence type="ECO:0000256" key="4">
    <source>
        <dbReference type="ARBA" id="ARBA00022917"/>
    </source>
</evidence>
<dbReference type="EMBL" id="PCRM01000037">
    <property type="protein sequence ID" value="PIP21482.1"/>
    <property type="molecule type" value="Genomic_DNA"/>
</dbReference>
<protein>
    <recommendedName>
        <fullName evidence="2 6">Elongation factor Ts</fullName>
        <shortName evidence="6">EF-Ts</shortName>
    </recommendedName>
</protein>
<feature type="region of interest" description="Involved in Mg(2+) ion dislocation from EF-Tu" evidence="6">
    <location>
        <begin position="79"/>
        <end position="82"/>
    </location>
</feature>
<dbReference type="PANTHER" id="PTHR11741:SF10">
    <property type="entry name" value="POLYPROTEIN OF EF-TS, CHLOROPLASTIC"/>
    <property type="match status" value="1"/>
</dbReference>
<dbReference type="Gene3D" id="1.10.8.10">
    <property type="entry name" value="DNA helicase RuvA subunit, C-terminal domain"/>
    <property type="match status" value="1"/>
</dbReference>
<dbReference type="SUPFAM" id="SSF54713">
    <property type="entry name" value="Elongation factor Ts (EF-Ts), dimerisation domain"/>
    <property type="match status" value="1"/>
</dbReference>
<dbReference type="Pfam" id="PF00889">
    <property type="entry name" value="EF_TS"/>
    <property type="match status" value="1"/>
</dbReference>
<dbReference type="InterPro" id="IPR001816">
    <property type="entry name" value="Transl_elong_EFTs/EF1B"/>
</dbReference>
<accession>A0A2G9YQR9</accession>
<dbReference type="GO" id="GO:0005737">
    <property type="term" value="C:cytoplasm"/>
    <property type="evidence" value="ECO:0007669"/>
    <property type="project" value="UniProtKB-SubCell"/>
</dbReference>
<evidence type="ECO:0000313" key="8">
    <source>
        <dbReference type="EMBL" id="PIP21482.1"/>
    </source>
</evidence>
<keyword evidence="6" id="KW-0963">Cytoplasm</keyword>
<comment type="caution">
    <text evidence="8">The sequence shown here is derived from an EMBL/GenBank/DDBJ whole genome shotgun (WGS) entry which is preliminary data.</text>
</comment>
<feature type="domain" description="Translation elongation factor EFTs/EF1B dimerisation" evidence="7">
    <location>
        <begin position="70"/>
        <end position="148"/>
    </location>
</feature>
<evidence type="ECO:0000259" key="7">
    <source>
        <dbReference type="Pfam" id="PF00889"/>
    </source>
</evidence>
<evidence type="ECO:0000256" key="1">
    <source>
        <dbReference type="ARBA" id="ARBA00005532"/>
    </source>
</evidence>
<dbReference type="Proteomes" id="UP000231567">
    <property type="component" value="Unassembled WGS sequence"/>
</dbReference>
<dbReference type="AlphaFoldDB" id="A0A2G9YQR9"/>
<keyword evidence="3 6" id="KW-0251">Elongation factor</keyword>
<dbReference type="InterPro" id="IPR014039">
    <property type="entry name" value="Transl_elong_EFTs/EF1B_dimer"/>
</dbReference>
<evidence type="ECO:0000256" key="6">
    <source>
        <dbReference type="HAMAP-Rule" id="MF_00050"/>
    </source>
</evidence>
<reference evidence="8 9" key="1">
    <citation type="submission" date="2017-09" db="EMBL/GenBank/DDBJ databases">
        <title>Depth-based differentiation of microbial function through sediment-hosted aquifers and enrichment of novel symbionts in the deep terrestrial subsurface.</title>
        <authorList>
            <person name="Probst A.J."/>
            <person name="Ladd B."/>
            <person name="Jarett J.K."/>
            <person name="Geller-Mcgrath D.E."/>
            <person name="Sieber C.M."/>
            <person name="Emerson J.B."/>
            <person name="Anantharaman K."/>
            <person name="Thomas B.C."/>
            <person name="Malmstrom R."/>
            <person name="Stieglmeier M."/>
            <person name="Klingl A."/>
            <person name="Woyke T."/>
            <person name="Ryan C.M."/>
            <person name="Banfield J.F."/>
        </authorList>
    </citation>
    <scope>NUCLEOTIDE SEQUENCE [LARGE SCALE GENOMIC DNA]</scope>
    <source>
        <strain evidence="8">CG23_combo_of_CG06-09_8_20_14_all_40_13</strain>
    </source>
</reference>
<dbReference type="Gene3D" id="3.30.479.20">
    <property type="entry name" value="Elongation factor Ts, dimerisation domain"/>
    <property type="match status" value="1"/>
</dbReference>
<comment type="function">
    <text evidence="5 6">Associates with the EF-Tu.GDP complex and induces the exchange of GDP to GTP. It remains bound to the aminoacyl-tRNA.EF-Tu.GTP complex up to the GTP hydrolysis stage on the ribosome.</text>
</comment>
<dbReference type="InterPro" id="IPR036402">
    <property type="entry name" value="EF-Ts_dimer_sf"/>
</dbReference>